<keyword evidence="5" id="KW-1185">Reference proteome</keyword>
<dbReference type="InterPro" id="IPR037523">
    <property type="entry name" value="VOC_core"/>
</dbReference>
<dbReference type="PANTHER" id="PTHR43048">
    <property type="entry name" value="METHYLMALONYL-COA EPIMERASE"/>
    <property type="match status" value="1"/>
</dbReference>
<protein>
    <submittedName>
        <fullName evidence="4">Methylmalonyl-CoA epimerase</fullName>
        <ecNumber evidence="4">5.1.99.1</ecNumber>
    </submittedName>
</protein>
<dbReference type="Gene3D" id="3.10.180.10">
    <property type="entry name" value="2,3-Dihydroxybiphenyl 1,2-Dioxygenase, domain 1"/>
    <property type="match status" value="1"/>
</dbReference>
<dbReference type="EC" id="5.1.99.1" evidence="4"/>
<evidence type="ECO:0000313" key="4">
    <source>
        <dbReference type="EMBL" id="MFB5946900.1"/>
    </source>
</evidence>
<dbReference type="InterPro" id="IPR029068">
    <property type="entry name" value="Glyas_Bleomycin-R_OHBP_Dase"/>
</dbReference>
<evidence type="ECO:0000256" key="2">
    <source>
        <dbReference type="ARBA" id="ARBA00022723"/>
    </source>
</evidence>
<accession>A0ABV5CH54</accession>
<dbReference type="CDD" id="cd07249">
    <property type="entry name" value="MMCE"/>
    <property type="match status" value="1"/>
</dbReference>
<feature type="domain" description="VOC" evidence="3">
    <location>
        <begin position="3"/>
        <end position="131"/>
    </location>
</feature>
<evidence type="ECO:0000256" key="1">
    <source>
        <dbReference type="ARBA" id="ARBA00009308"/>
    </source>
</evidence>
<dbReference type="RefSeq" id="WP_375558429.1">
    <property type="nucleotide sequence ID" value="NZ_JBBVGT010000003.1"/>
</dbReference>
<dbReference type="InterPro" id="IPR017515">
    <property type="entry name" value="MeMalonyl-CoA_epimerase"/>
</dbReference>
<dbReference type="InterPro" id="IPR051785">
    <property type="entry name" value="MMCE/EMCE_epimerase"/>
</dbReference>
<dbReference type="Proteomes" id="UP001580928">
    <property type="component" value="Unassembled WGS sequence"/>
</dbReference>
<dbReference type="Pfam" id="PF13669">
    <property type="entry name" value="Glyoxalase_4"/>
    <property type="match status" value="1"/>
</dbReference>
<comment type="similarity">
    <text evidence="1">Belongs to the methylmalonyl-CoA epimerase family.</text>
</comment>
<proteinExistence type="inferred from homology"/>
<keyword evidence="2" id="KW-0479">Metal-binding</keyword>
<gene>
    <name evidence="4" type="primary">mce</name>
    <name evidence="4" type="ORF">WKR92_13790</name>
</gene>
<evidence type="ECO:0000313" key="5">
    <source>
        <dbReference type="Proteomes" id="UP001580928"/>
    </source>
</evidence>
<comment type="caution">
    <text evidence="4">The sequence shown here is derived from an EMBL/GenBank/DDBJ whole genome shotgun (WGS) entry which is preliminary data.</text>
</comment>
<dbReference type="SUPFAM" id="SSF54593">
    <property type="entry name" value="Glyoxalase/Bleomycin resistance protein/Dihydroxybiphenyl dioxygenase"/>
    <property type="match status" value="1"/>
</dbReference>
<dbReference type="PANTHER" id="PTHR43048:SF3">
    <property type="entry name" value="METHYLMALONYL-COA EPIMERASE, MITOCHONDRIAL"/>
    <property type="match status" value="1"/>
</dbReference>
<dbReference type="NCBIfam" id="TIGR03081">
    <property type="entry name" value="metmalonyl_epim"/>
    <property type="match status" value="1"/>
</dbReference>
<dbReference type="PROSITE" id="PS51819">
    <property type="entry name" value="VOC"/>
    <property type="match status" value="1"/>
</dbReference>
<dbReference type="EMBL" id="JBBVGT010000003">
    <property type="protein sequence ID" value="MFB5946900.1"/>
    <property type="molecule type" value="Genomic_DNA"/>
</dbReference>
<reference evidence="4 5" key="1">
    <citation type="submission" date="2024-04" db="EMBL/GenBank/DDBJ databases">
        <title>Albibacterium profundi sp. nov., isolated from sediment of the Challenger Deep of Mariana Trench.</title>
        <authorList>
            <person name="Wang Y."/>
        </authorList>
    </citation>
    <scope>NUCLEOTIDE SEQUENCE [LARGE SCALE GENOMIC DNA]</scope>
    <source>
        <strain evidence="4 5">RHL897</strain>
    </source>
</reference>
<dbReference type="GO" id="GO:0004493">
    <property type="term" value="F:methylmalonyl-CoA epimerase activity"/>
    <property type="evidence" value="ECO:0007669"/>
    <property type="project" value="UniProtKB-EC"/>
</dbReference>
<organism evidence="4 5">
    <name type="scientific">Albibacterium profundi</name>
    <dbReference type="NCBI Taxonomy" id="3134906"/>
    <lineage>
        <taxon>Bacteria</taxon>
        <taxon>Pseudomonadati</taxon>
        <taxon>Bacteroidota</taxon>
        <taxon>Sphingobacteriia</taxon>
        <taxon>Sphingobacteriales</taxon>
        <taxon>Sphingobacteriaceae</taxon>
        <taxon>Albibacterium</taxon>
    </lineage>
</organism>
<sequence>MEKIDHIGIAVVDLKQAIAKYEKVLDRLCYKTESVISENVKTAFLRIGESKIELLEAMDKNGPIADFLARRGEGVHHIAYEVIDIYSEIERFKAQGFRVLNDKPRKGADNKLVCFIHPKDCHGVLTELVQSIK</sequence>
<evidence type="ECO:0000259" key="3">
    <source>
        <dbReference type="PROSITE" id="PS51819"/>
    </source>
</evidence>
<keyword evidence="4" id="KW-0413">Isomerase</keyword>
<name>A0ABV5CH54_9SPHI</name>